<feature type="region of interest" description="Disordered" evidence="1">
    <location>
        <begin position="1"/>
        <end position="34"/>
    </location>
</feature>
<organism evidence="3 4">
    <name type="scientific">Striga hermonthica</name>
    <name type="common">Purple witchweed</name>
    <name type="synonym">Buchnera hermonthica</name>
    <dbReference type="NCBI Taxonomy" id="68872"/>
    <lineage>
        <taxon>Eukaryota</taxon>
        <taxon>Viridiplantae</taxon>
        <taxon>Streptophyta</taxon>
        <taxon>Embryophyta</taxon>
        <taxon>Tracheophyta</taxon>
        <taxon>Spermatophyta</taxon>
        <taxon>Magnoliopsida</taxon>
        <taxon>eudicotyledons</taxon>
        <taxon>Gunneridae</taxon>
        <taxon>Pentapetalae</taxon>
        <taxon>asterids</taxon>
        <taxon>lamiids</taxon>
        <taxon>Lamiales</taxon>
        <taxon>Orobanchaceae</taxon>
        <taxon>Buchnereae</taxon>
        <taxon>Striga</taxon>
    </lineage>
</organism>
<dbReference type="Proteomes" id="UP001153555">
    <property type="component" value="Unassembled WGS sequence"/>
</dbReference>
<feature type="domain" description="Retrotransposon Copia-like N-terminal" evidence="2">
    <location>
        <begin position="37"/>
        <end position="84"/>
    </location>
</feature>
<dbReference type="InterPro" id="IPR029472">
    <property type="entry name" value="Copia-like_N"/>
</dbReference>
<evidence type="ECO:0000313" key="3">
    <source>
        <dbReference type="EMBL" id="CAA0840066.1"/>
    </source>
</evidence>
<keyword evidence="4" id="KW-1185">Reference proteome</keyword>
<dbReference type="AlphaFoldDB" id="A0A9N7NZL8"/>
<name>A0A9N7NZL8_STRHE</name>
<dbReference type="PANTHER" id="PTHR37610:SF40">
    <property type="entry name" value="OS01G0909600 PROTEIN"/>
    <property type="match status" value="1"/>
</dbReference>
<dbReference type="EMBL" id="CACSLK010031655">
    <property type="protein sequence ID" value="CAA0840066.1"/>
    <property type="molecule type" value="Genomic_DNA"/>
</dbReference>
<protein>
    <recommendedName>
        <fullName evidence="2">Retrotransposon Copia-like N-terminal domain-containing protein</fullName>
    </recommendedName>
</protein>
<dbReference type="PANTHER" id="PTHR37610">
    <property type="entry name" value="CCHC-TYPE DOMAIN-CONTAINING PROTEIN"/>
    <property type="match status" value="1"/>
</dbReference>
<evidence type="ECO:0000259" key="2">
    <source>
        <dbReference type="Pfam" id="PF14244"/>
    </source>
</evidence>
<dbReference type="Pfam" id="PF14244">
    <property type="entry name" value="Retrotran_gag_3"/>
    <property type="match status" value="1"/>
</dbReference>
<proteinExistence type="predicted"/>
<gene>
    <name evidence="3" type="ORF">SHERM_06523</name>
</gene>
<evidence type="ECO:0000313" key="4">
    <source>
        <dbReference type="Proteomes" id="UP001153555"/>
    </source>
</evidence>
<reference evidence="3" key="1">
    <citation type="submission" date="2019-12" db="EMBL/GenBank/DDBJ databases">
        <authorList>
            <person name="Scholes J."/>
        </authorList>
    </citation>
    <scope>NUCLEOTIDE SEQUENCE</scope>
</reference>
<comment type="caution">
    <text evidence="3">The sequence shown here is derived from an EMBL/GenBank/DDBJ whole genome shotgun (WGS) entry which is preliminary data.</text>
</comment>
<feature type="compositionally biased region" description="Polar residues" evidence="1">
    <location>
        <begin position="1"/>
        <end position="12"/>
    </location>
</feature>
<sequence>MMANPWNNNTWPMLTAGDGKSTSSKHNLSPENLIQLHSSDNPGMILVSHPLTANNYLPWRKSMIIALGAKSKLGFIDGKISEPDENDENYDAWKKTDYMIIS</sequence>
<evidence type="ECO:0000256" key="1">
    <source>
        <dbReference type="SAM" id="MobiDB-lite"/>
    </source>
</evidence>
<dbReference type="OrthoDB" id="911950at2759"/>
<accession>A0A9N7NZL8</accession>
<feature type="compositionally biased region" description="Polar residues" evidence="1">
    <location>
        <begin position="20"/>
        <end position="34"/>
    </location>
</feature>